<dbReference type="RefSeq" id="WP_192029281.1">
    <property type="nucleotide sequence ID" value="NZ_JACYTR010000013.1"/>
</dbReference>
<feature type="region of interest" description="Disordered" evidence="1">
    <location>
        <begin position="80"/>
        <end position="102"/>
    </location>
</feature>
<accession>A0AAW3ZJA2</accession>
<keyword evidence="3" id="KW-1185">Reference proteome</keyword>
<name>A0AAW3ZJA2_9GAMM</name>
<proteinExistence type="predicted"/>
<organism evidence="2 3">
    <name type="scientific">Pseudomarimonas arenosa</name>
    <dbReference type="NCBI Taxonomy" id="2774145"/>
    <lineage>
        <taxon>Bacteria</taxon>
        <taxon>Pseudomonadati</taxon>
        <taxon>Pseudomonadota</taxon>
        <taxon>Gammaproteobacteria</taxon>
        <taxon>Lysobacterales</taxon>
        <taxon>Lysobacteraceae</taxon>
        <taxon>Pseudomarimonas</taxon>
    </lineage>
</organism>
<dbReference type="Proteomes" id="UP000613768">
    <property type="component" value="Unassembled WGS sequence"/>
</dbReference>
<protein>
    <submittedName>
        <fullName evidence="2">Uncharacterized protein</fullName>
    </submittedName>
</protein>
<evidence type="ECO:0000313" key="3">
    <source>
        <dbReference type="Proteomes" id="UP000613768"/>
    </source>
</evidence>
<evidence type="ECO:0000313" key="2">
    <source>
        <dbReference type="EMBL" id="MBD8525863.1"/>
    </source>
</evidence>
<reference evidence="2 3" key="1">
    <citation type="submission" date="2020-09" db="EMBL/GenBank/DDBJ databases">
        <title>Pseudoxanthomonas sp. CAU 1598 isolated from sand of Yaerae Beach.</title>
        <authorList>
            <person name="Kim W."/>
        </authorList>
    </citation>
    <scope>NUCLEOTIDE SEQUENCE [LARGE SCALE GENOMIC DNA]</scope>
    <source>
        <strain evidence="2 3">CAU 1598</strain>
    </source>
</reference>
<comment type="caution">
    <text evidence="2">The sequence shown here is derived from an EMBL/GenBank/DDBJ whole genome shotgun (WGS) entry which is preliminary data.</text>
</comment>
<dbReference type="EMBL" id="JACYTR010000013">
    <property type="protein sequence ID" value="MBD8525863.1"/>
    <property type="molecule type" value="Genomic_DNA"/>
</dbReference>
<gene>
    <name evidence="2" type="ORF">IFO71_08915</name>
</gene>
<dbReference type="AlphaFoldDB" id="A0AAW3ZJA2"/>
<evidence type="ECO:0000256" key="1">
    <source>
        <dbReference type="SAM" id="MobiDB-lite"/>
    </source>
</evidence>
<sequence length="131" mass="13577">MRGNFLSWLRMMVGVRGQASSALCRPATSNALSSAEERSLFFDTQALAKAKQRLGCDGRHWGRLLASCVLTCGLLTSSPLSASEQANSADSSSEATEQEESSAVELLLDLILELLGNGEGGGSDPGGGSGL</sequence>